<feature type="transmembrane region" description="Helical" evidence="1">
    <location>
        <begin position="182"/>
        <end position="201"/>
    </location>
</feature>
<organism evidence="4 5">
    <name type="scientific">Falsiroseomonas tokyonensis</name>
    <dbReference type="NCBI Taxonomy" id="430521"/>
    <lineage>
        <taxon>Bacteria</taxon>
        <taxon>Pseudomonadati</taxon>
        <taxon>Pseudomonadota</taxon>
        <taxon>Alphaproteobacteria</taxon>
        <taxon>Acetobacterales</taxon>
        <taxon>Roseomonadaceae</taxon>
        <taxon>Falsiroseomonas</taxon>
    </lineage>
</organism>
<evidence type="ECO:0000259" key="3">
    <source>
        <dbReference type="Pfam" id="PF25853"/>
    </source>
</evidence>
<feature type="transmembrane region" description="Helical" evidence="1">
    <location>
        <begin position="129"/>
        <end position="152"/>
    </location>
</feature>
<dbReference type="Proteomes" id="UP001595420">
    <property type="component" value="Unassembled WGS sequence"/>
</dbReference>
<evidence type="ECO:0000256" key="1">
    <source>
        <dbReference type="SAM" id="Phobius"/>
    </source>
</evidence>
<feature type="transmembrane region" description="Helical" evidence="1">
    <location>
        <begin position="208"/>
        <end position="229"/>
    </location>
</feature>
<dbReference type="Pfam" id="PF19830">
    <property type="entry name" value="DUF6311"/>
    <property type="match status" value="1"/>
</dbReference>
<feature type="transmembrane region" description="Helical" evidence="1">
    <location>
        <begin position="319"/>
        <end position="337"/>
    </location>
</feature>
<feature type="transmembrane region" description="Helical" evidence="1">
    <location>
        <begin position="159"/>
        <end position="176"/>
    </location>
</feature>
<feature type="transmembrane region" description="Helical" evidence="1">
    <location>
        <begin position="249"/>
        <end position="272"/>
    </location>
</feature>
<accession>A0ABV7BVS8</accession>
<keyword evidence="1" id="KW-0472">Membrane</keyword>
<evidence type="ECO:0000313" key="5">
    <source>
        <dbReference type="Proteomes" id="UP001595420"/>
    </source>
</evidence>
<feature type="transmembrane region" description="Helical" evidence="1">
    <location>
        <begin position="35"/>
        <end position="53"/>
    </location>
</feature>
<keyword evidence="5" id="KW-1185">Reference proteome</keyword>
<comment type="caution">
    <text evidence="4">The sequence shown here is derived from an EMBL/GenBank/DDBJ whole genome shotgun (WGS) entry which is preliminary data.</text>
</comment>
<dbReference type="Pfam" id="PF25853">
    <property type="entry name" value="DUF6311_C"/>
    <property type="match status" value="1"/>
</dbReference>
<dbReference type="InterPro" id="IPR046278">
    <property type="entry name" value="DUF6311"/>
</dbReference>
<dbReference type="EMBL" id="JBHRSB010000003">
    <property type="protein sequence ID" value="MFC3000781.1"/>
    <property type="molecule type" value="Genomic_DNA"/>
</dbReference>
<dbReference type="RefSeq" id="WP_216836850.1">
    <property type="nucleotide sequence ID" value="NZ_JAFNJS010000003.1"/>
</dbReference>
<dbReference type="InterPro" id="IPR058671">
    <property type="entry name" value="DUF6311_C"/>
</dbReference>
<sequence length="557" mass="58891">MREAPRRAYTARLCAPEAAPRPTGTATLTERQTTLLSYAAAFALGLGLALWVFPIDFLFPRAGQAWRPAGDAAQHMVAQRYLIADAWGWPPTFAGNLNTQEGGMNTAFADSIPLLALLLKMLRGWLPEGFHGIGLFYGLAWLAQPIAAVFALRSAGERRLLPAIGIALAASSMPAWIGRFGHAALCGHFLLLLGLGLYLRLVTRPSVALWIAAALLQVATLLVHPYLAAMTLALLGAVPATRLLRGEAFLGPALAVAASFGLVLGVMAGFGYLGAQGDGGYGQFALNLLSPVWPAGSLLSGWPWSPQLDATGHGGWEGYNWLGAGLLGALVLGLLLRPRFAWRRLGRHAGLAVVLLGLTALAVSFQVGFGTRIVLDLGPPPAALEQFRASGRFFWPVAYALLLAGMVLLARVRPVLCLAAGLLQFADATPLRAAIADWAQARPAWTVEAPALRAELASAGSLTLLPSWTCLTHADAATYPQLLEVLVLASERAVPASTMYVARWRTPPACRDQALAAAPLAPGELRLILPAAQDSLAPLVPDSEARCRPIGALLACR</sequence>
<keyword evidence="1" id="KW-1133">Transmembrane helix</keyword>
<keyword evidence="1" id="KW-0812">Transmembrane</keyword>
<protein>
    <submittedName>
        <fullName evidence="4">DUF6311 domain-containing protein</fullName>
    </submittedName>
</protein>
<gene>
    <name evidence="4" type="ORF">ACFOD3_12810</name>
</gene>
<reference evidence="5" key="1">
    <citation type="journal article" date="2019" name="Int. J. Syst. Evol. Microbiol.">
        <title>The Global Catalogue of Microorganisms (GCM) 10K type strain sequencing project: providing services to taxonomists for standard genome sequencing and annotation.</title>
        <authorList>
            <consortium name="The Broad Institute Genomics Platform"/>
            <consortium name="The Broad Institute Genome Sequencing Center for Infectious Disease"/>
            <person name="Wu L."/>
            <person name="Ma J."/>
        </authorList>
    </citation>
    <scope>NUCLEOTIDE SEQUENCE [LARGE SCALE GENOMIC DNA]</scope>
    <source>
        <strain evidence="5">CGMCC 1.16855</strain>
    </source>
</reference>
<feature type="transmembrane region" description="Helical" evidence="1">
    <location>
        <begin position="284"/>
        <end position="304"/>
    </location>
</feature>
<evidence type="ECO:0000259" key="2">
    <source>
        <dbReference type="Pfam" id="PF19830"/>
    </source>
</evidence>
<feature type="domain" description="DUF6311" evidence="2">
    <location>
        <begin position="43"/>
        <end position="428"/>
    </location>
</feature>
<feature type="transmembrane region" description="Helical" evidence="1">
    <location>
        <begin position="393"/>
        <end position="412"/>
    </location>
</feature>
<feature type="transmembrane region" description="Helical" evidence="1">
    <location>
        <begin position="349"/>
        <end position="373"/>
    </location>
</feature>
<proteinExistence type="predicted"/>
<name>A0ABV7BVS8_9PROT</name>
<evidence type="ECO:0000313" key="4">
    <source>
        <dbReference type="EMBL" id="MFC3000781.1"/>
    </source>
</evidence>
<feature type="domain" description="DUF6311" evidence="3">
    <location>
        <begin position="456"/>
        <end position="556"/>
    </location>
</feature>